<name>A0ABD0ZVT5_CARAN</name>
<proteinExistence type="predicted"/>
<reference evidence="3 4" key="1">
    <citation type="submission" date="2024-04" db="EMBL/GenBank/DDBJ databases">
        <title>Genome assembly C_amara_ONT_v2.</title>
        <authorList>
            <person name="Yant L."/>
            <person name="Moore C."/>
            <person name="Slenker M."/>
        </authorList>
    </citation>
    <scope>NUCLEOTIDE SEQUENCE [LARGE SCALE GENOMIC DNA]</scope>
    <source>
        <tissue evidence="3">Leaf</tissue>
    </source>
</reference>
<gene>
    <name evidence="3" type="ORF">V5N11_002938</name>
</gene>
<dbReference type="GO" id="GO:0008270">
    <property type="term" value="F:zinc ion binding"/>
    <property type="evidence" value="ECO:0007669"/>
    <property type="project" value="UniProtKB-KW"/>
</dbReference>
<protein>
    <recommendedName>
        <fullName evidence="2">CCHC-type domain-containing protein</fullName>
    </recommendedName>
</protein>
<dbReference type="EMBL" id="JBANAX010000659">
    <property type="protein sequence ID" value="KAL1198672.1"/>
    <property type="molecule type" value="Genomic_DNA"/>
</dbReference>
<evidence type="ECO:0000259" key="2">
    <source>
        <dbReference type="PROSITE" id="PS50158"/>
    </source>
</evidence>
<keyword evidence="1" id="KW-0863">Zinc-finger</keyword>
<accession>A0ABD0ZVT5</accession>
<dbReference type="PROSITE" id="PS50158">
    <property type="entry name" value="ZF_CCHC"/>
    <property type="match status" value="1"/>
</dbReference>
<dbReference type="SUPFAM" id="SSF57756">
    <property type="entry name" value="Retrovirus zinc finger-like domains"/>
    <property type="match status" value="1"/>
</dbReference>
<keyword evidence="1" id="KW-0862">Zinc</keyword>
<feature type="domain" description="CCHC-type" evidence="2">
    <location>
        <begin position="52"/>
        <end position="65"/>
    </location>
</feature>
<evidence type="ECO:0000313" key="4">
    <source>
        <dbReference type="Proteomes" id="UP001558713"/>
    </source>
</evidence>
<keyword evidence="4" id="KW-1185">Reference proteome</keyword>
<dbReference type="Proteomes" id="UP001558713">
    <property type="component" value="Unassembled WGS sequence"/>
</dbReference>
<organism evidence="3 4">
    <name type="scientific">Cardamine amara subsp. amara</name>
    <dbReference type="NCBI Taxonomy" id="228776"/>
    <lineage>
        <taxon>Eukaryota</taxon>
        <taxon>Viridiplantae</taxon>
        <taxon>Streptophyta</taxon>
        <taxon>Embryophyta</taxon>
        <taxon>Tracheophyta</taxon>
        <taxon>Spermatophyta</taxon>
        <taxon>Magnoliopsida</taxon>
        <taxon>eudicotyledons</taxon>
        <taxon>Gunneridae</taxon>
        <taxon>Pentapetalae</taxon>
        <taxon>rosids</taxon>
        <taxon>malvids</taxon>
        <taxon>Brassicales</taxon>
        <taxon>Brassicaceae</taxon>
        <taxon>Cardamineae</taxon>
        <taxon>Cardamine</taxon>
    </lineage>
</organism>
<comment type="caution">
    <text evidence="3">The sequence shown here is derived from an EMBL/GenBank/DDBJ whole genome shotgun (WGS) entry which is preliminary data.</text>
</comment>
<evidence type="ECO:0000313" key="3">
    <source>
        <dbReference type="EMBL" id="KAL1198672.1"/>
    </source>
</evidence>
<dbReference type="AlphaFoldDB" id="A0ABD0ZVT5"/>
<dbReference type="InterPro" id="IPR036875">
    <property type="entry name" value="Znf_CCHC_sf"/>
</dbReference>
<sequence length="105" mass="12205">MDHLPSLGEAVCFVAHRDMSSEVSTNLGHGDSSAGSKLDSSVLRNPTRSEVCEHCGRSGHEKRECWQLVGFLDWWVERSERRSWWSWQGTWLLLRSWHYKKTCNL</sequence>
<evidence type="ECO:0000256" key="1">
    <source>
        <dbReference type="PROSITE-ProRule" id="PRU00047"/>
    </source>
</evidence>
<keyword evidence="1" id="KW-0479">Metal-binding</keyword>
<dbReference type="InterPro" id="IPR001878">
    <property type="entry name" value="Znf_CCHC"/>
</dbReference>